<proteinExistence type="predicted"/>
<protein>
    <recommendedName>
        <fullName evidence="2">Phytanoyl-CoA dioxygenase</fullName>
    </recommendedName>
</protein>
<dbReference type="SUPFAM" id="SSF51197">
    <property type="entry name" value="Clavaminate synthase-like"/>
    <property type="match status" value="1"/>
</dbReference>
<dbReference type="Gene3D" id="2.60.120.620">
    <property type="entry name" value="q2cbj1_9rhob like domain"/>
    <property type="match status" value="1"/>
</dbReference>
<gene>
    <name evidence="1" type="ORF">UFOVP257_146</name>
</gene>
<name>A0A6J5LGS8_9CAUD</name>
<sequence>MNRFWIFNQYWHHILNMTLIDLGISGYSIVKNFLTPTEIQSLSNDYSQNKTIDNTNYTASVASRSIEDILFPKIRIMLELIKKKSGITADFLIPIACYLNNKDSDFKWHQDHESFYVHQQHKNYLNFYIPFVKPDSKKSGLGIIPLDLLGMHCPYHINKIVNSGATRFFPNGNSTEVYNDDSGEQYILPINLDELAEYPELFVGDLLIMRGDIIHKTQDTLTNRNAVTVRCTDGDIMVNKNTLVNGCEKKLTIIKNNQRMYDNIISKFGDNNEIAAKKLYEDDSCLIAKK</sequence>
<dbReference type="EMBL" id="LR796274">
    <property type="protein sequence ID" value="CAB4133345.1"/>
    <property type="molecule type" value="Genomic_DNA"/>
</dbReference>
<evidence type="ECO:0008006" key="2">
    <source>
        <dbReference type="Google" id="ProtNLM"/>
    </source>
</evidence>
<reference evidence="1" key="1">
    <citation type="submission" date="2020-04" db="EMBL/GenBank/DDBJ databases">
        <authorList>
            <person name="Chiriac C."/>
            <person name="Salcher M."/>
            <person name="Ghai R."/>
            <person name="Kavagutti S V."/>
        </authorList>
    </citation>
    <scope>NUCLEOTIDE SEQUENCE</scope>
</reference>
<evidence type="ECO:0000313" key="1">
    <source>
        <dbReference type="EMBL" id="CAB4133345.1"/>
    </source>
</evidence>
<accession>A0A6J5LGS8</accession>
<organism evidence="1">
    <name type="scientific">uncultured Caudovirales phage</name>
    <dbReference type="NCBI Taxonomy" id="2100421"/>
    <lineage>
        <taxon>Viruses</taxon>
        <taxon>Duplodnaviria</taxon>
        <taxon>Heunggongvirae</taxon>
        <taxon>Uroviricota</taxon>
        <taxon>Caudoviricetes</taxon>
        <taxon>Peduoviridae</taxon>
        <taxon>Maltschvirus</taxon>
        <taxon>Maltschvirus maltsch</taxon>
    </lineage>
</organism>